<keyword evidence="2" id="KW-1185">Reference proteome</keyword>
<dbReference type="EMBL" id="JAYMYS010000004">
    <property type="protein sequence ID" value="KAK7397402.1"/>
    <property type="molecule type" value="Genomic_DNA"/>
</dbReference>
<proteinExistence type="predicted"/>
<protein>
    <submittedName>
        <fullName evidence="1">Uncharacterized protein</fullName>
    </submittedName>
</protein>
<gene>
    <name evidence="1" type="ORF">VNO78_18573</name>
</gene>
<evidence type="ECO:0000313" key="1">
    <source>
        <dbReference type="EMBL" id="KAK7397402.1"/>
    </source>
</evidence>
<name>A0AAN9SJQ2_PSOTE</name>
<comment type="caution">
    <text evidence="1">The sequence shown here is derived from an EMBL/GenBank/DDBJ whole genome shotgun (WGS) entry which is preliminary data.</text>
</comment>
<organism evidence="1 2">
    <name type="scientific">Psophocarpus tetragonolobus</name>
    <name type="common">Winged bean</name>
    <name type="synonym">Dolichos tetragonolobus</name>
    <dbReference type="NCBI Taxonomy" id="3891"/>
    <lineage>
        <taxon>Eukaryota</taxon>
        <taxon>Viridiplantae</taxon>
        <taxon>Streptophyta</taxon>
        <taxon>Embryophyta</taxon>
        <taxon>Tracheophyta</taxon>
        <taxon>Spermatophyta</taxon>
        <taxon>Magnoliopsida</taxon>
        <taxon>eudicotyledons</taxon>
        <taxon>Gunneridae</taxon>
        <taxon>Pentapetalae</taxon>
        <taxon>rosids</taxon>
        <taxon>fabids</taxon>
        <taxon>Fabales</taxon>
        <taxon>Fabaceae</taxon>
        <taxon>Papilionoideae</taxon>
        <taxon>50 kb inversion clade</taxon>
        <taxon>NPAAA clade</taxon>
        <taxon>indigoferoid/millettioid clade</taxon>
        <taxon>Phaseoleae</taxon>
        <taxon>Psophocarpus</taxon>
    </lineage>
</organism>
<dbReference type="AlphaFoldDB" id="A0AAN9SJQ2"/>
<accession>A0AAN9SJQ2</accession>
<sequence>MVSDISYSGLHLVKLKGGSKFLSILKPKNLNGGKELALGSSCWGGEGRLIEIPLLQESSGKSYSIN</sequence>
<dbReference type="Proteomes" id="UP001386955">
    <property type="component" value="Unassembled WGS sequence"/>
</dbReference>
<evidence type="ECO:0000313" key="2">
    <source>
        <dbReference type="Proteomes" id="UP001386955"/>
    </source>
</evidence>
<reference evidence="1 2" key="1">
    <citation type="submission" date="2024-01" db="EMBL/GenBank/DDBJ databases">
        <title>The genomes of 5 underutilized Papilionoideae crops provide insights into root nodulation and disease resistanc.</title>
        <authorList>
            <person name="Jiang F."/>
        </authorList>
    </citation>
    <scope>NUCLEOTIDE SEQUENCE [LARGE SCALE GENOMIC DNA]</scope>
    <source>
        <strain evidence="1">DUOXIRENSHENG_FW03</strain>
        <tissue evidence="1">Leaves</tissue>
    </source>
</reference>